<dbReference type="RefSeq" id="WP_005982596.1">
    <property type="nucleotide sequence ID" value="NZ_BAABXY010000001.1"/>
</dbReference>
<dbReference type="Gene3D" id="3.40.50.300">
    <property type="entry name" value="P-loop containing nucleotide triphosphate hydrolases"/>
    <property type="match status" value="1"/>
</dbReference>
<dbReference type="AlphaFoldDB" id="A0AAX2JFG2"/>
<dbReference type="GO" id="GO:0005524">
    <property type="term" value="F:ATP binding"/>
    <property type="evidence" value="ECO:0007669"/>
    <property type="project" value="UniProtKB-KW"/>
</dbReference>
<dbReference type="PROSITE" id="PS00211">
    <property type="entry name" value="ABC_TRANSPORTER_1"/>
    <property type="match status" value="1"/>
</dbReference>
<accession>A0AAX2JFG2</accession>
<proteinExistence type="predicted"/>
<dbReference type="SUPFAM" id="SSF52540">
    <property type="entry name" value="P-loop containing nucleoside triphosphate hydrolases"/>
    <property type="match status" value="1"/>
</dbReference>
<reference evidence="5 6" key="1">
    <citation type="submission" date="2018-06" db="EMBL/GenBank/DDBJ databases">
        <authorList>
            <consortium name="Pathogen Informatics"/>
            <person name="Doyle S."/>
        </authorList>
    </citation>
    <scope>NUCLEOTIDE SEQUENCE [LARGE SCALE GENOMIC DNA]</scope>
    <source>
        <strain evidence="5 6">NCTC12112</strain>
    </source>
</reference>
<evidence type="ECO:0000259" key="4">
    <source>
        <dbReference type="PROSITE" id="PS50893"/>
    </source>
</evidence>
<evidence type="ECO:0000256" key="2">
    <source>
        <dbReference type="ARBA" id="ARBA00022741"/>
    </source>
</evidence>
<dbReference type="Pfam" id="PF00005">
    <property type="entry name" value="ABC_tran"/>
    <property type="match status" value="1"/>
</dbReference>
<dbReference type="GO" id="GO:0016887">
    <property type="term" value="F:ATP hydrolysis activity"/>
    <property type="evidence" value="ECO:0007669"/>
    <property type="project" value="InterPro"/>
</dbReference>
<dbReference type="EC" id="3.6.3.-" evidence="5"/>
<feature type="domain" description="ABC transporter" evidence="4">
    <location>
        <begin position="3"/>
        <end position="243"/>
    </location>
</feature>
<dbReference type="KEGG" id="ful:C4N20_07225"/>
<dbReference type="InterPro" id="IPR003439">
    <property type="entry name" value="ABC_transporter-like_ATP-bd"/>
</dbReference>
<keyword evidence="3 5" id="KW-0067">ATP-binding</keyword>
<dbReference type="SMART" id="SM00382">
    <property type="entry name" value="AAA"/>
    <property type="match status" value="1"/>
</dbReference>
<dbReference type="InterPro" id="IPR027417">
    <property type="entry name" value="P-loop_NTPase"/>
</dbReference>
<keyword evidence="2" id="KW-0547">Nucleotide-binding</keyword>
<dbReference type="GO" id="GO:0055085">
    <property type="term" value="P:transmembrane transport"/>
    <property type="evidence" value="ECO:0007669"/>
    <property type="project" value="UniProtKB-ARBA"/>
</dbReference>
<evidence type="ECO:0000256" key="1">
    <source>
        <dbReference type="ARBA" id="ARBA00022448"/>
    </source>
</evidence>
<dbReference type="CDD" id="cd03257">
    <property type="entry name" value="ABC_NikE_OppD_transporters"/>
    <property type="match status" value="1"/>
</dbReference>
<evidence type="ECO:0000313" key="6">
    <source>
        <dbReference type="Proteomes" id="UP000249008"/>
    </source>
</evidence>
<evidence type="ECO:0000256" key="3">
    <source>
        <dbReference type="ARBA" id="ARBA00022840"/>
    </source>
</evidence>
<name>A0AAX2JFG2_9FUSO</name>
<keyword evidence="1" id="KW-0813">Transport</keyword>
<dbReference type="PROSITE" id="PS50893">
    <property type="entry name" value="ABC_TRANSPORTER_2"/>
    <property type="match status" value="1"/>
</dbReference>
<dbReference type="InterPro" id="IPR003593">
    <property type="entry name" value="AAA+_ATPase"/>
</dbReference>
<dbReference type="Proteomes" id="UP000249008">
    <property type="component" value="Chromosome 1"/>
</dbReference>
<keyword evidence="5" id="KW-0378">Hydrolase</keyword>
<dbReference type="EMBL" id="LS483487">
    <property type="protein sequence ID" value="SQJ17332.1"/>
    <property type="molecule type" value="Genomic_DNA"/>
</dbReference>
<dbReference type="InterPro" id="IPR050319">
    <property type="entry name" value="ABC_transp_ATP-bind"/>
</dbReference>
<evidence type="ECO:0000313" key="5">
    <source>
        <dbReference type="EMBL" id="SQJ17332.1"/>
    </source>
</evidence>
<sequence length="248" mass="28306">MFLEVRDLNKYYNSRNLFSKEKKQILKDVTFDVKEGEIFSIIGQSGAGKSTIGKILLGIEKESSGDIMLMGRPLKEMVKREVQMVFQDPYSSLNPAMKIGKILEEPLKVNGVKDKKEREERVKSMLKEIGLEETCGVKYPSELSGGQRQRVVIGAAMILKPKLVVCDEPVASLDLSIQNQILNLIKKFNKEYNTTFIFISHDLGVVYNISHRVLLLYKGEVQEIRETVEFFKNPESEYGKYFLEGIKV</sequence>
<dbReference type="GeneID" id="78454594"/>
<organism evidence="5 6">
    <name type="scientific">Fusobacterium ulcerans</name>
    <dbReference type="NCBI Taxonomy" id="861"/>
    <lineage>
        <taxon>Bacteria</taxon>
        <taxon>Fusobacteriati</taxon>
        <taxon>Fusobacteriota</taxon>
        <taxon>Fusobacteriia</taxon>
        <taxon>Fusobacteriales</taxon>
        <taxon>Fusobacteriaceae</taxon>
        <taxon>Fusobacterium</taxon>
    </lineage>
</organism>
<gene>
    <name evidence="5" type="primary">gsiA_8</name>
    <name evidence="5" type="ORF">NCTC12112_03337</name>
</gene>
<dbReference type="PANTHER" id="PTHR43776:SF8">
    <property type="entry name" value="ABC TRANSPORTER, ATP-BINDING PROTEIN"/>
    <property type="match status" value="1"/>
</dbReference>
<dbReference type="InterPro" id="IPR017871">
    <property type="entry name" value="ABC_transporter-like_CS"/>
</dbReference>
<dbReference type="PANTHER" id="PTHR43776">
    <property type="entry name" value="TRANSPORT ATP-BINDING PROTEIN"/>
    <property type="match status" value="1"/>
</dbReference>
<protein>
    <submittedName>
        <fullName evidence="5">Glutathione import ATP-binding protein GsiA</fullName>
        <ecNumber evidence="5">3.6.3.-</ecNumber>
    </submittedName>
</protein>